<keyword evidence="5" id="KW-0804">Transcription</keyword>
<dbReference type="SUPFAM" id="SSF88946">
    <property type="entry name" value="Sigma2 domain of RNA polymerase sigma factors"/>
    <property type="match status" value="1"/>
</dbReference>
<dbReference type="GO" id="GO:0003677">
    <property type="term" value="F:DNA binding"/>
    <property type="evidence" value="ECO:0007669"/>
    <property type="project" value="UniProtKB-KW"/>
</dbReference>
<dbReference type="InterPro" id="IPR007627">
    <property type="entry name" value="RNA_pol_sigma70_r2"/>
</dbReference>
<evidence type="ECO:0000256" key="3">
    <source>
        <dbReference type="ARBA" id="ARBA00023082"/>
    </source>
</evidence>
<evidence type="ECO:0000259" key="6">
    <source>
        <dbReference type="Pfam" id="PF04542"/>
    </source>
</evidence>
<evidence type="ECO:0000313" key="9">
    <source>
        <dbReference type="Proteomes" id="UP000287547"/>
    </source>
</evidence>
<proteinExistence type="inferred from homology"/>
<feature type="domain" description="RNA polymerase sigma factor 70 region 4 type 2" evidence="7">
    <location>
        <begin position="105"/>
        <end position="155"/>
    </location>
</feature>
<dbReference type="GO" id="GO:0016987">
    <property type="term" value="F:sigma factor activity"/>
    <property type="evidence" value="ECO:0007669"/>
    <property type="project" value="UniProtKB-KW"/>
</dbReference>
<evidence type="ECO:0000256" key="4">
    <source>
        <dbReference type="ARBA" id="ARBA00023125"/>
    </source>
</evidence>
<keyword evidence="2" id="KW-0805">Transcription regulation</keyword>
<dbReference type="InterPro" id="IPR013324">
    <property type="entry name" value="RNA_pol_sigma_r3/r4-like"/>
</dbReference>
<evidence type="ECO:0000256" key="1">
    <source>
        <dbReference type="ARBA" id="ARBA00010641"/>
    </source>
</evidence>
<sequence>MRDTQPDFFTDSYQDIRVQVRVYLRHQFRSLVDIEEIADAAMERLYVRWHTVDDPLPWAIAVARNLAIDELRRAPVARLEEEIVNSNGTLVSGLGLADQQLRVTAILQSLHALPRSQYTVIILAALGFSNQEIAGITRLAENSIAHYLYEGRKNLEKILQYRRRRSPRHPNRSVRPPGKG</sequence>
<keyword evidence="4" id="KW-0238">DNA-binding</keyword>
<feature type="domain" description="RNA polymerase sigma-70 region 2" evidence="6">
    <location>
        <begin position="18"/>
        <end position="74"/>
    </location>
</feature>
<dbReference type="EMBL" id="QHKI01000032">
    <property type="protein sequence ID" value="RSM79456.1"/>
    <property type="molecule type" value="Genomic_DNA"/>
</dbReference>
<dbReference type="InterPro" id="IPR013325">
    <property type="entry name" value="RNA_pol_sigma_r2"/>
</dbReference>
<name>A0A428Z2B9_KIBAR</name>
<reference evidence="8 9" key="1">
    <citation type="submission" date="2018-05" db="EMBL/GenBank/DDBJ databases">
        <title>Evolution of GPA BGCs.</title>
        <authorList>
            <person name="Waglechner N."/>
            <person name="Wright G.D."/>
        </authorList>
    </citation>
    <scope>NUCLEOTIDE SEQUENCE [LARGE SCALE GENOMIC DNA]</scope>
    <source>
        <strain evidence="8 9">A82846</strain>
    </source>
</reference>
<dbReference type="Pfam" id="PF04542">
    <property type="entry name" value="Sigma70_r2"/>
    <property type="match status" value="1"/>
</dbReference>
<dbReference type="Pfam" id="PF08281">
    <property type="entry name" value="Sigma70_r4_2"/>
    <property type="match status" value="1"/>
</dbReference>
<dbReference type="AlphaFoldDB" id="A0A428Z2B9"/>
<dbReference type="InterPro" id="IPR036388">
    <property type="entry name" value="WH-like_DNA-bd_sf"/>
</dbReference>
<dbReference type="InterPro" id="IPR039425">
    <property type="entry name" value="RNA_pol_sigma-70-like"/>
</dbReference>
<comment type="caution">
    <text evidence="8">The sequence shown here is derived from an EMBL/GenBank/DDBJ whole genome shotgun (WGS) entry which is preliminary data.</text>
</comment>
<dbReference type="GO" id="GO:0006352">
    <property type="term" value="P:DNA-templated transcription initiation"/>
    <property type="evidence" value="ECO:0007669"/>
    <property type="project" value="InterPro"/>
</dbReference>
<evidence type="ECO:0000259" key="7">
    <source>
        <dbReference type="Pfam" id="PF08281"/>
    </source>
</evidence>
<dbReference type="Gene3D" id="1.10.1740.10">
    <property type="match status" value="1"/>
</dbReference>
<dbReference type="PANTHER" id="PTHR43133">
    <property type="entry name" value="RNA POLYMERASE ECF-TYPE SIGMA FACTO"/>
    <property type="match status" value="1"/>
</dbReference>
<dbReference type="Gene3D" id="1.10.10.10">
    <property type="entry name" value="Winged helix-like DNA-binding domain superfamily/Winged helix DNA-binding domain"/>
    <property type="match status" value="1"/>
</dbReference>
<evidence type="ECO:0000256" key="2">
    <source>
        <dbReference type="ARBA" id="ARBA00023015"/>
    </source>
</evidence>
<dbReference type="SUPFAM" id="SSF88659">
    <property type="entry name" value="Sigma3 and sigma4 domains of RNA polymerase sigma factors"/>
    <property type="match status" value="1"/>
</dbReference>
<organism evidence="8 9">
    <name type="scientific">Kibdelosporangium aridum</name>
    <dbReference type="NCBI Taxonomy" id="2030"/>
    <lineage>
        <taxon>Bacteria</taxon>
        <taxon>Bacillati</taxon>
        <taxon>Actinomycetota</taxon>
        <taxon>Actinomycetes</taxon>
        <taxon>Pseudonocardiales</taxon>
        <taxon>Pseudonocardiaceae</taxon>
        <taxon>Kibdelosporangium</taxon>
    </lineage>
</organism>
<dbReference type="OrthoDB" id="4184921at2"/>
<dbReference type="PANTHER" id="PTHR43133:SF8">
    <property type="entry name" value="RNA POLYMERASE SIGMA FACTOR HI_1459-RELATED"/>
    <property type="match status" value="1"/>
</dbReference>
<accession>A0A428Z2B9</accession>
<evidence type="ECO:0000256" key="5">
    <source>
        <dbReference type="ARBA" id="ARBA00023163"/>
    </source>
</evidence>
<keyword evidence="3" id="KW-0731">Sigma factor</keyword>
<protein>
    <submittedName>
        <fullName evidence="8">RNA polymerase sigma factor</fullName>
    </submittedName>
</protein>
<dbReference type="RefSeq" id="WP_037266293.1">
    <property type="nucleotide sequence ID" value="NZ_QHKI01000032.1"/>
</dbReference>
<dbReference type="Proteomes" id="UP000287547">
    <property type="component" value="Unassembled WGS sequence"/>
</dbReference>
<gene>
    <name evidence="8" type="ORF">DMH04_31200</name>
</gene>
<evidence type="ECO:0000313" key="8">
    <source>
        <dbReference type="EMBL" id="RSM79456.1"/>
    </source>
</evidence>
<dbReference type="InterPro" id="IPR013249">
    <property type="entry name" value="RNA_pol_sigma70_r4_t2"/>
</dbReference>
<comment type="similarity">
    <text evidence="1">Belongs to the sigma-70 factor family. ECF subfamily.</text>
</comment>